<keyword evidence="2" id="KW-0812">Transmembrane</keyword>
<comment type="caution">
    <text evidence="3">The sequence shown here is derived from an EMBL/GenBank/DDBJ whole genome shotgun (WGS) entry which is preliminary data.</text>
</comment>
<feature type="compositionally biased region" description="Polar residues" evidence="1">
    <location>
        <begin position="389"/>
        <end position="399"/>
    </location>
</feature>
<dbReference type="Proteomes" id="UP000076154">
    <property type="component" value="Unassembled WGS sequence"/>
</dbReference>
<evidence type="ECO:0000313" key="3">
    <source>
        <dbReference type="EMBL" id="RDB26368.1"/>
    </source>
</evidence>
<evidence type="ECO:0000256" key="1">
    <source>
        <dbReference type="SAM" id="MobiDB-lite"/>
    </source>
</evidence>
<protein>
    <submittedName>
        <fullName evidence="3">Uncharacterized protein</fullName>
    </submittedName>
</protein>
<keyword evidence="4" id="KW-1185">Reference proteome</keyword>
<keyword evidence="2" id="KW-0472">Membrane</keyword>
<feature type="compositionally biased region" description="Basic residues" evidence="1">
    <location>
        <begin position="342"/>
        <end position="351"/>
    </location>
</feature>
<name>A0A369JX67_HYPMA</name>
<keyword evidence="2" id="KW-1133">Transmembrane helix</keyword>
<gene>
    <name evidence="3" type="ORF">Hypma_006852</name>
</gene>
<dbReference type="EMBL" id="LUEZ02000040">
    <property type="protein sequence ID" value="RDB26368.1"/>
    <property type="molecule type" value="Genomic_DNA"/>
</dbReference>
<organism evidence="3 4">
    <name type="scientific">Hypsizygus marmoreus</name>
    <name type="common">White beech mushroom</name>
    <name type="synonym">Agaricus marmoreus</name>
    <dbReference type="NCBI Taxonomy" id="39966"/>
    <lineage>
        <taxon>Eukaryota</taxon>
        <taxon>Fungi</taxon>
        <taxon>Dikarya</taxon>
        <taxon>Basidiomycota</taxon>
        <taxon>Agaricomycotina</taxon>
        <taxon>Agaricomycetes</taxon>
        <taxon>Agaricomycetidae</taxon>
        <taxon>Agaricales</taxon>
        <taxon>Tricholomatineae</taxon>
        <taxon>Lyophyllaceae</taxon>
        <taxon>Hypsizygus</taxon>
    </lineage>
</organism>
<dbReference type="InParanoid" id="A0A369JX67"/>
<sequence length="652" mass="71993">MPQLSIEGSTQRHQDDLASVARPPEVDRELLVKAACRSFELMEPWHQATSEHPIVVDIIHQVQAHGDNFYTAISTSRDAAQAGYNFCLHFATVLENILDPTISVVELHEFINNMVTIAGQAQTNAEKVVMLFRTMRIGISNITNDVPAKVAKLKDEEQLALKKAKIGQKRARQLNMIGKGLNVAGVAAGASAVFVFPPALIVLPVVLPIMSLVAELIENKLSKRTEKRTKQAQDCREAITQLQRVTHDMVELENAVESFAQYWSGQEIVLNMVKGRIEELRYLKSIKLTLRMIAKSWDGVAKSLLDYAVKMKTLLSYVPHRPAISNEQQGKALDMTKATTRIPRRQNTLKRSRSDDFLPDGSTPDKGSLLAPPSRTEARSKSSDARPTGISTDPSTGILSNERDKSPQSGSTRHSTQGTQIKPKLLGQPPDVVSRSRSSQPHATPSLDMMRASNTRRSSSHEDPRSPNVLAVPPSTGSRDGRKSLNNHPLPATILVPGEEIVLHMLQCGGFRHVDQDPVDAALQLHAIGRDHTHRTVTHIVIALLRIRMIAPDQDLALHVVHRPVMVNRTIAIGQFRCAPRHLVRATLATPVDVIQGTHRFRAGHKRDPDRGHLTIRSVSAIESLESSVLSERTVNPAVSSPIEQLARHKPL</sequence>
<feature type="region of interest" description="Disordered" evidence="1">
    <location>
        <begin position="328"/>
        <end position="487"/>
    </location>
</feature>
<evidence type="ECO:0000256" key="2">
    <source>
        <dbReference type="SAM" id="Phobius"/>
    </source>
</evidence>
<dbReference type="OrthoDB" id="3056111at2759"/>
<feature type="transmembrane region" description="Helical" evidence="2">
    <location>
        <begin position="176"/>
        <end position="195"/>
    </location>
</feature>
<proteinExistence type="predicted"/>
<dbReference type="AlphaFoldDB" id="A0A369JX67"/>
<feature type="region of interest" description="Disordered" evidence="1">
    <location>
        <begin position="1"/>
        <end position="20"/>
    </location>
</feature>
<accession>A0A369JX67</accession>
<feature type="compositionally biased region" description="Polar residues" evidence="1">
    <location>
        <begin position="407"/>
        <end position="420"/>
    </location>
</feature>
<reference evidence="3" key="1">
    <citation type="submission" date="2018-04" db="EMBL/GenBank/DDBJ databases">
        <title>Whole genome sequencing of Hypsizygus marmoreus.</title>
        <authorList>
            <person name="Choi I.-G."/>
            <person name="Min B."/>
            <person name="Kim J.-G."/>
            <person name="Kim S."/>
            <person name="Oh Y.-L."/>
            <person name="Kong W.-S."/>
            <person name="Park H."/>
            <person name="Jeong J."/>
            <person name="Song E.-S."/>
        </authorList>
    </citation>
    <scope>NUCLEOTIDE SEQUENCE [LARGE SCALE GENOMIC DNA]</scope>
    <source>
        <strain evidence="3">51987-8</strain>
    </source>
</reference>
<evidence type="ECO:0000313" key="4">
    <source>
        <dbReference type="Proteomes" id="UP000076154"/>
    </source>
</evidence>